<reference evidence="2" key="1">
    <citation type="submission" date="2021-04" db="EMBL/GenBank/DDBJ databases">
        <title>The complete mitochondrial genome and complete nuclear rRNA repeat of the file ramshorn snail Planorbella pilsbryi (Mollusca: Gastropoda: Planorbidae).</title>
        <authorList>
            <person name="Rempel E.M."/>
            <person name="Marcus J.M."/>
            <person name="Detwiler J.T."/>
        </authorList>
    </citation>
    <scope>NUCLEOTIDE SEQUENCE</scope>
</reference>
<accession>A0A8E8PDL3</accession>
<gene>
    <name evidence="2" type="primary">ND4L</name>
</gene>
<keyword evidence="2" id="KW-0496">Mitochondrion</keyword>
<keyword evidence="1" id="KW-0812">Transmembrane</keyword>
<organism evidence="2">
    <name type="scientific">Planorbella pilsbryi</name>
    <dbReference type="NCBI Taxonomy" id="2823525"/>
    <lineage>
        <taxon>Eukaryota</taxon>
        <taxon>Metazoa</taxon>
        <taxon>Spiralia</taxon>
        <taxon>Lophotrochozoa</taxon>
        <taxon>Mollusca</taxon>
        <taxon>Gastropoda</taxon>
        <taxon>Heterobranchia</taxon>
        <taxon>Euthyneura</taxon>
        <taxon>Panpulmonata</taxon>
        <taxon>Hygrophila</taxon>
        <taxon>Lymnaeoidea</taxon>
        <taxon>Planorbidae</taxon>
        <taxon>Planorbella</taxon>
    </lineage>
</organism>
<protein>
    <submittedName>
        <fullName evidence="2">NADH dehydrogenase subunit 4L</fullName>
    </submittedName>
</protein>
<keyword evidence="1" id="KW-0472">Membrane</keyword>
<name>A0A8E8PDL3_9GAST</name>
<dbReference type="EMBL" id="MW889961">
    <property type="protein sequence ID" value="QWE50977.1"/>
    <property type="molecule type" value="Genomic_DNA"/>
</dbReference>
<dbReference type="AlphaFoldDB" id="A0A8E8PDL3"/>
<evidence type="ECO:0000313" key="2">
    <source>
        <dbReference type="EMBL" id="QWE50977.1"/>
    </source>
</evidence>
<feature type="transmembrane region" description="Helical" evidence="1">
    <location>
        <begin position="26"/>
        <end position="44"/>
    </location>
</feature>
<dbReference type="Gene3D" id="1.10.287.3510">
    <property type="match status" value="1"/>
</dbReference>
<feature type="transmembrane region" description="Helical" evidence="1">
    <location>
        <begin position="56"/>
        <end position="78"/>
    </location>
</feature>
<geneLocation type="mitochondrion" evidence="2"/>
<proteinExistence type="predicted"/>
<keyword evidence="1" id="KW-1133">Transmembrane helix</keyword>
<evidence type="ECO:0000256" key="1">
    <source>
        <dbReference type="SAM" id="Phobius"/>
    </source>
</evidence>
<sequence length="101" mass="11910">MFLCCCIFFICFLLYSYIFNKMFILNALVVLESIMLISMIFMLFSLNMMLETKYMFLMVLTFAACEAAIGLSLLVSFIRLRGNNYMLSLFFAKNTWNFKFT</sequence>